<reference evidence="2" key="1">
    <citation type="submission" date="2021-02" db="EMBL/GenBank/DDBJ databases">
        <title>Psilocybe cubensis genome.</title>
        <authorList>
            <person name="Mckernan K.J."/>
            <person name="Crawford S."/>
            <person name="Trippe A."/>
            <person name="Kane L.T."/>
            <person name="Mclaughlin S."/>
        </authorList>
    </citation>
    <scope>NUCLEOTIDE SEQUENCE [LARGE SCALE GENOMIC DNA]</scope>
    <source>
        <strain evidence="2">MGC-MH-2018</strain>
    </source>
</reference>
<comment type="caution">
    <text evidence="2">The sequence shown here is derived from an EMBL/GenBank/DDBJ whole genome shotgun (WGS) entry which is preliminary data.</text>
</comment>
<dbReference type="PANTHER" id="PTHR43861:SF3">
    <property type="entry name" value="PUTATIVE (AFU_ORTHOLOGUE AFUA_2G14390)-RELATED"/>
    <property type="match status" value="1"/>
</dbReference>
<accession>A0A8H8CH23</accession>
<name>A0A8H8CH23_PSICU</name>
<keyword evidence="1" id="KW-0808">Transferase</keyword>
<dbReference type="InterPro" id="IPR029063">
    <property type="entry name" value="SAM-dependent_MTases_sf"/>
</dbReference>
<dbReference type="PANTHER" id="PTHR43861">
    <property type="entry name" value="TRANS-ACONITATE 2-METHYLTRANSFERASE-RELATED"/>
    <property type="match status" value="1"/>
</dbReference>
<dbReference type="AlphaFoldDB" id="A0A8H8CH23"/>
<dbReference type="GO" id="GO:0016740">
    <property type="term" value="F:transferase activity"/>
    <property type="evidence" value="ECO:0007669"/>
    <property type="project" value="UniProtKB-KW"/>
</dbReference>
<proteinExistence type="predicted"/>
<dbReference type="SUPFAM" id="SSF53335">
    <property type="entry name" value="S-adenosyl-L-methionine-dependent methyltransferases"/>
    <property type="match status" value="1"/>
</dbReference>
<sequence>MSDNGSHSHHHHHAHGVDVLAEANKKFFNDMDYKEVKMPQDPEFDLQNFINKAVEAVLSRYAFNKESTTVMDFACNIGLFTRGLEPYTKLLIGVDISEKPVELFNKYVKENGISSDKMKAVCTELKGVEGELDGLKFDVITCSASYHHFTAVEEITKTLAFFLKPGGVLFVVDNTPRQDANSADPSIFPQEFGHVVAHTNGFTEKEMKDLMEGAGLDSFVFERIMDFQSHGRDATLFISQARKPLKV</sequence>
<dbReference type="EMBL" id="JAFIQS010000011">
    <property type="protein sequence ID" value="KAG5164539.1"/>
    <property type="molecule type" value="Genomic_DNA"/>
</dbReference>
<dbReference type="Pfam" id="PF13489">
    <property type="entry name" value="Methyltransf_23"/>
    <property type="match status" value="1"/>
</dbReference>
<organism evidence="2">
    <name type="scientific">Psilocybe cubensis</name>
    <name type="common">Psychedelic mushroom</name>
    <name type="synonym">Stropharia cubensis</name>
    <dbReference type="NCBI Taxonomy" id="181762"/>
    <lineage>
        <taxon>Eukaryota</taxon>
        <taxon>Fungi</taxon>
        <taxon>Dikarya</taxon>
        <taxon>Basidiomycota</taxon>
        <taxon>Agaricomycotina</taxon>
        <taxon>Agaricomycetes</taxon>
        <taxon>Agaricomycetidae</taxon>
        <taxon>Agaricales</taxon>
        <taxon>Agaricineae</taxon>
        <taxon>Strophariaceae</taxon>
        <taxon>Psilocybe</taxon>
    </lineage>
</organism>
<gene>
    <name evidence="2" type="ORF">JR316_010174</name>
</gene>
<evidence type="ECO:0000256" key="1">
    <source>
        <dbReference type="ARBA" id="ARBA00022679"/>
    </source>
</evidence>
<evidence type="ECO:0008006" key="3">
    <source>
        <dbReference type="Google" id="ProtNLM"/>
    </source>
</evidence>
<dbReference type="OrthoDB" id="3647at2759"/>
<evidence type="ECO:0000313" key="2">
    <source>
        <dbReference type="EMBL" id="KAG5164539.1"/>
    </source>
</evidence>
<dbReference type="CDD" id="cd02440">
    <property type="entry name" value="AdoMet_MTases"/>
    <property type="match status" value="1"/>
</dbReference>
<protein>
    <recommendedName>
        <fullName evidence="3">S-adenosyl-L-methionine-dependent methyltransferase</fullName>
    </recommendedName>
</protein>
<dbReference type="Gene3D" id="3.40.50.150">
    <property type="entry name" value="Vaccinia Virus protein VP39"/>
    <property type="match status" value="1"/>
</dbReference>